<evidence type="ECO:0000256" key="3">
    <source>
        <dbReference type="ARBA" id="ARBA00012438"/>
    </source>
</evidence>
<dbReference type="Pfam" id="PF13492">
    <property type="entry name" value="GAF_3"/>
    <property type="match status" value="1"/>
</dbReference>
<keyword evidence="7 14" id="KW-0812">Transmembrane</keyword>
<dbReference type="InterPro" id="IPR011620">
    <property type="entry name" value="Sig_transdc_His_kinase_LytS_TM"/>
</dbReference>
<evidence type="ECO:0000256" key="10">
    <source>
        <dbReference type="ARBA" id="ARBA00022840"/>
    </source>
</evidence>
<dbReference type="AlphaFoldDB" id="A0A7W8IRM7"/>
<dbReference type="PANTHER" id="PTHR34220:SF7">
    <property type="entry name" value="SENSOR HISTIDINE KINASE YPDA"/>
    <property type="match status" value="1"/>
</dbReference>
<evidence type="ECO:0000259" key="15">
    <source>
        <dbReference type="PROSITE" id="PS50109"/>
    </source>
</evidence>
<dbReference type="GO" id="GO:0005886">
    <property type="term" value="C:plasma membrane"/>
    <property type="evidence" value="ECO:0007669"/>
    <property type="project" value="UniProtKB-SubCell"/>
</dbReference>
<keyword evidence="13 14" id="KW-0472">Membrane</keyword>
<evidence type="ECO:0000256" key="11">
    <source>
        <dbReference type="ARBA" id="ARBA00022989"/>
    </source>
</evidence>
<comment type="subcellular location">
    <subcellularLocation>
        <location evidence="2">Cell membrane</location>
        <topology evidence="2">Multi-pass membrane protein</topology>
    </subcellularLocation>
</comment>
<dbReference type="Pfam" id="PF07694">
    <property type="entry name" value="5TM-5TMR_LYT"/>
    <property type="match status" value="1"/>
</dbReference>
<dbReference type="SUPFAM" id="SSF55781">
    <property type="entry name" value="GAF domain-like"/>
    <property type="match status" value="1"/>
</dbReference>
<dbReference type="Pfam" id="PF06580">
    <property type="entry name" value="His_kinase"/>
    <property type="match status" value="1"/>
</dbReference>
<proteinExistence type="predicted"/>
<dbReference type="SMART" id="SM00387">
    <property type="entry name" value="HATPase_c"/>
    <property type="match status" value="1"/>
</dbReference>
<dbReference type="RefSeq" id="WP_183255043.1">
    <property type="nucleotide sequence ID" value="NZ_JACHEP010000016.1"/>
</dbReference>
<keyword evidence="12" id="KW-0902">Two-component regulatory system</keyword>
<feature type="transmembrane region" description="Helical" evidence="14">
    <location>
        <begin position="115"/>
        <end position="141"/>
    </location>
</feature>
<evidence type="ECO:0000256" key="9">
    <source>
        <dbReference type="ARBA" id="ARBA00022777"/>
    </source>
</evidence>
<keyword evidence="6 16" id="KW-0808">Transferase</keyword>
<dbReference type="EC" id="2.7.13.3" evidence="3"/>
<evidence type="ECO:0000256" key="2">
    <source>
        <dbReference type="ARBA" id="ARBA00004651"/>
    </source>
</evidence>
<dbReference type="InterPro" id="IPR010559">
    <property type="entry name" value="Sig_transdc_His_kin_internal"/>
</dbReference>
<feature type="transmembrane region" description="Helical" evidence="14">
    <location>
        <begin position="186"/>
        <end position="205"/>
    </location>
</feature>
<evidence type="ECO:0000256" key="12">
    <source>
        <dbReference type="ARBA" id="ARBA00023012"/>
    </source>
</evidence>
<comment type="caution">
    <text evidence="16">The sequence shown here is derived from an EMBL/GenBank/DDBJ whole genome shotgun (WGS) entry which is preliminary data.</text>
</comment>
<evidence type="ECO:0000256" key="1">
    <source>
        <dbReference type="ARBA" id="ARBA00000085"/>
    </source>
</evidence>
<dbReference type="SUPFAM" id="SSF55874">
    <property type="entry name" value="ATPase domain of HSP90 chaperone/DNA topoisomerase II/histidine kinase"/>
    <property type="match status" value="1"/>
</dbReference>
<keyword evidence="4" id="KW-1003">Cell membrane</keyword>
<feature type="transmembrane region" description="Helical" evidence="14">
    <location>
        <begin position="82"/>
        <end position="103"/>
    </location>
</feature>
<dbReference type="Gene3D" id="3.30.565.10">
    <property type="entry name" value="Histidine kinase-like ATPase, C-terminal domain"/>
    <property type="match status" value="1"/>
</dbReference>
<evidence type="ECO:0000256" key="6">
    <source>
        <dbReference type="ARBA" id="ARBA00022679"/>
    </source>
</evidence>
<reference evidence="16 17" key="1">
    <citation type="submission" date="2020-08" db="EMBL/GenBank/DDBJ databases">
        <title>Genomic Encyclopedia of Type Strains, Phase IV (KMG-IV): sequencing the most valuable type-strain genomes for metagenomic binning, comparative biology and taxonomic classification.</title>
        <authorList>
            <person name="Goeker M."/>
        </authorList>
    </citation>
    <scope>NUCLEOTIDE SEQUENCE [LARGE SCALE GENOMIC DNA]</scope>
    <source>
        <strain evidence="16 17">DSM 16325</strain>
    </source>
</reference>
<dbReference type="InterPro" id="IPR003594">
    <property type="entry name" value="HATPase_dom"/>
</dbReference>
<evidence type="ECO:0000256" key="8">
    <source>
        <dbReference type="ARBA" id="ARBA00022741"/>
    </source>
</evidence>
<evidence type="ECO:0000256" key="14">
    <source>
        <dbReference type="SAM" id="Phobius"/>
    </source>
</evidence>
<dbReference type="GO" id="GO:0000155">
    <property type="term" value="F:phosphorelay sensor kinase activity"/>
    <property type="evidence" value="ECO:0007669"/>
    <property type="project" value="InterPro"/>
</dbReference>
<evidence type="ECO:0000313" key="17">
    <source>
        <dbReference type="Proteomes" id="UP000520011"/>
    </source>
</evidence>
<comment type="catalytic activity">
    <reaction evidence="1">
        <text>ATP + protein L-histidine = ADP + protein N-phospho-L-histidine.</text>
        <dbReference type="EC" id="2.7.13.3"/>
    </reaction>
</comment>
<dbReference type="InterPro" id="IPR050640">
    <property type="entry name" value="Bact_2-comp_sensor_kinase"/>
</dbReference>
<dbReference type="Proteomes" id="UP000520011">
    <property type="component" value="Unassembled WGS sequence"/>
</dbReference>
<organism evidence="16 17">
    <name type="scientific">Anoxybacteroides tepidamans</name>
    <dbReference type="NCBI Taxonomy" id="265948"/>
    <lineage>
        <taxon>Bacteria</taxon>
        <taxon>Bacillati</taxon>
        <taxon>Bacillota</taxon>
        <taxon>Bacilli</taxon>
        <taxon>Bacillales</taxon>
        <taxon>Anoxybacillaceae</taxon>
        <taxon>Anoxybacteroides</taxon>
    </lineage>
</organism>
<evidence type="ECO:0000256" key="5">
    <source>
        <dbReference type="ARBA" id="ARBA00022553"/>
    </source>
</evidence>
<name>A0A7W8IRM7_9BACL</name>
<feature type="transmembrane region" description="Helical" evidence="14">
    <location>
        <begin position="40"/>
        <end position="61"/>
    </location>
</feature>
<evidence type="ECO:0000256" key="4">
    <source>
        <dbReference type="ARBA" id="ARBA00022475"/>
    </source>
</evidence>
<feature type="domain" description="Histidine kinase" evidence="15">
    <location>
        <begin position="449"/>
        <end position="578"/>
    </location>
</feature>
<evidence type="ECO:0000256" key="7">
    <source>
        <dbReference type="ARBA" id="ARBA00022692"/>
    </source>
</evidence>
<dbReference type="PROSITE" id="PS50109">
    <property type="entry name" value="HIS_KIN"/>
    <property type="match status" value="1"/>
</dbReference>
<keyword evidence="17" id="KW-1185">Reference proteome</keyword>
<evidence type="ECO:0000256" key="13">
    <source>
        <dbReference type="ARBA" id="ARBA00023136"/>
    </source>
</evidence>
<dbReference type="InterPro" id="IPR036890">
    <property type="entry name" value="HATPase_C_sf"/>
</dbReference>
<dbReference type="InterPro" id="IPR029016">
    <property type="entry name" value="GAF-like_dom_sf"/>
</dbReference>
<accession>A0A7W8IRM7</accession>
<keyword evidence="8" id="KW-0547">Nucleotide-binding</keyword>
<dbReference type="Gene3D" id="3.30.450.40">
    <property type="match status" value="1"/>
</dbReference>
<dbReference type="GO" id="GO:0005524">
    <property type="term" value="F:ATP binding"/>
    <property type="evidence" value="ECO:0007669"/>
    <property type="project" value="UniProtKB-KW"/>
</dbReference>
<evidence type="ECO:0000313" key="16">
    <source>
        <dbReference type="EMBL" id="MBB5325480.1"/>
    </source>
</evidence>
<dbReference type="GO" id="GO:0071555">
    <property type="term" value="P:cell wall organization"/>
    <property type="evidence" value="ECO:0007669"/>
    <property type="project" value="InterPro"/>
</dbReference>
<dbReference type="PANTHER" id="PTHR34220">
    <property type="entry name" value="SENSOR HISTIDINE KINASE YPDA"/>
    <property type="match status" value="1"/>
</dbReference>
<keyword evidence="9 16" id="KW-0418">Kinase</keyword>
<feature type="transmembrane region" description="Helical" evidence="14">
    <location>
        <begin position="153"/>
        <end position="174"/>
    </location>
</feature>
<dbReference type="Pfam" id="PF02518">
    <property type="entry name" value="HATPase_c"/>
    <property type="match status" value="1"/>
</dbReference>
<keyword evidence="10" id="KW-0067">ATP-binding</keyword>
<dbReference type="PRINTS" id="PR00344">
    <property type="entry name" value="BCTRLSENSOR"/>
</dbReference>
<gene>
    <name evidence="16" type="ORF">HNQ34_002581</name>
</gene>
<dbReference type="InterPro" id="IPR004358">
    <property type="entry name" value="Sig_transdc_His_kin-like_C"/>
</dbReference>
<dbReference type="InterPro" id="IPR005467">
    <property type="entry name" value="His_kinase_dom"/>
</dbReference>
<sequence>MWELCLSMLERLGIIVMVAFLFTRLPYFRRLIYHQEVNWMQRLIIMVIFGIFGIVGTYTGLTVRVETFEVSKWAWSLKEGEALANSRVIGVVIAGLLGGWQVGLGAGLIAGVHRLFLGGFTAVACGVSTIIAGGIAGIVHHRKKRAFALSPKVALVVGMAAEALQMLVILLVAKPFGRAWLLVEEIGIPMIVANGLGSAIFILVIRNVFQEEEKAGAVQAEKAMRLAEATVHHLRNGLTPQSAKAICELFIKEVPSVAVAVTDRTRILAHVGAGSDHHLANEPIQTETTRQVVETGEMLIVRDRVICHDPHCPLHKAIIAPLKRKDETIGTLKFYFQSEADLSSITFEFVKGLSSLLSLQLEIAEAEKYYQLMKEAQIKALHAQVHPHFLFNALNTIVSCVRIDPNRARQLLVSLAYYFRKNLASATEMLSTLEEEIRHVKAYLTIEEARFQDKLRVRYEIEEGFEQVTLPTMTLQPLVENAVKHGLKYMKKGSEIVISVKADGDMVKITVSDNGKGMTEEQVSQLLRTPVTSQQGAGIGLYNVYERMKSLLGDEVRFAIVSAKGKGTTVQLIVPYKKEEKEGYTVAYASHGRG</sequence>
<dbReference type="EMBL" id="JACHEP010000016">
    <property type="protein sequence ID" value="MBB5325480.1"/>
    <property type="molecule type" value="Genomic_DNA"/>
</dbReference>
<keyword evidence="11 14" id="KW-1133">Transmembrane helix</keyword>
<protein>
    <recommendedName>
        <fullName evidence="3">histidine kinase</fullName>
        <ecNumber evidence="3">2.7.13.3</ecNumber>
    </recommendedName>
</protein>
<keyword evidence="5" id="KW-0597">Phosphoprotein</keyword>
<dbReference type="InterPro" id="IPR003018">
    <property type="entry name" value="GAF"/>
</dbReference>